<reference evidence="5" key="1">
    <citation type="submission" date="2021-02" db="EMBL/GenBank/DDBJ databases">
        <title>Fulvivirga sp. S481 isolated from sea water.</title>
        <authorList>
            <person name="Bae S.S."/>
            <person name="Baek K."/>
        </authorList>
    </citation>
    <scope>NUCLEOTIDE SEQUENCE</scope>
    <source>
        <strain evidence="5">S481</strain>
    </source>
</reference>
<dbReference type="PROSITE" id="PS00211">
    <property type="entry name" value="ABC_TRANSPORTER_1"/>
    <property type="match status" value="1"/>
</dbReference>
<name>A0A974WHZ9_9BACT</name>
<dbReference type="SUPFAM" id="SSF50331">
    <property type="entry name" value="MOP-like"/>
    <property type="match status" value="1"/>
</dbReference>
<dbReference type="PROSITE" id="PS50893">
    <property type="entry name" value="ABC_TRANSPORTER_2"/>
    <property type="match status" value="1"/>
</dbReference>
<dbReference type="InterPro" id="IPR027417">
    <property type="entry name" value="P-loop_NTPase"/>
</dbReference>
<dbReference type="GO" id="GO:0022857">
    <property type="term" value="F:transmembrane transporter activity"/>
    <property type="evidence" value="ECO:0007669"/>
    <property type="project" value="InterPro"/>
</dbReference>
<dbReference type="InterPro" id="IPR008995">
    <property type="entry name" value="Mo/tungstate-bd_C_term_dom"/>
</dbReference>
<keyword evidence="3 5" id="KW-0067">ATP-binding</keyword>
<organism evidence="5 6">
    <name type="scientific">Fulvivirga lutea</name>
    <dbReference type="NCBI Taxonomy" id="2810512"/>
    <lineage>
        <taxon>Bacteria</taxon>
        <taxon>Pseudomonadati</taxon>
        <taxon>Bacteroidota</taxon>
        <taxon>Cytophagia</taxon>
        <taxon>Cytophagales</taxon>
        <taxon>Fulvivirgaceae</taxon>
        <taxon>Fulvivirga</taxon>
    </lineage>
</organism>
<keyword evidence="6" id="KW-1185">Reference proteome</keyword>
<dbReference type="GO" id="GO:0043190">
    <property type="term" value="C:ATP-binding cassette (ABC) transporter complex"/>
    <property type="evidence" value="ECO:0007669"/>
    <property type="project" value="InterPro"/>
</dbReference>
<dbReference type="EMBL" id="CP070608">
    <property type="protein sequence ID" value="QSE96470.1"/>
    <property type="molecule type" value="Genomic_DNA"/>
</dbReference>
<dbReference type="Proteomes" id="UP000662783">
    <property type="component" value="Chromosome"/>
</dbReference>
<evidence type="ECO:0000259" key="4">
    <source>
        <dbReference type="PROSITE" id="PS50893"/>
    </source>
</evidence>
<gene>
    <name evidence="5" type="ORF">JR347_12770</name>
</gene>
<dbReference type="SUPFAM" id="SSF52540">
    <property type="entry name" value="P-loop containing nucleoside triphosphate hydrolases"/>
    <property type="match status" value="1"/>
</dbReference>
<dbReference type="SMART" id="SM00382">
    <property type="entry name" value="AAA"/>
    <property type="match status" value="1"/>
</dbReference>
<dbReference type="InterPro" id="IPR017871">
    <property type="entry name" value="ABC_transporter-like_CS"/>
</dbReference>
<dbReference type="Pfam" id="PF00005">
    <property type="entry name" value="ABC_tran"/>
    <property type="match status" value="1"/>
</dbReference>
<dbReference type="KEGG" id="fuv:JR347_12770"/>
<dbReference type="GO" id="GO:0016887">
    <property type="term" value="F:ATP hydrolysis activity"/>
    <property type="evidence" value="ECO:0007669"/>
    <property type="project" value="InterPro"/>
</dbReference>
<dbReference type="AlphaFoldDB" id="A0A974WHZ9"/>
<dbReference type="InterPro" id="IPR003439">
    <property type="entry name" value="ABC_transporter-like_ATP-bd"/>
</dbReference>
<evidence type="ECO:0000313" key="6">
    <source>
        <dbReference type="Proteomes" id="UP000662783"/>
    </source>
</evidence>
<proteinExistence type="predicted"/>
<accession>A0A974WHZ9</accession>
<dbReference type="InterPro" id="IPR003593">
    <property type="entry name" value="AAA+_ATPase"/>
</dbReference>
<evidence type="ECO:0000313" key="5">
    <source>
        <dbReference type="EMBL" id="QSE96470.1"/>
    </source>
</evidence>
<keyword evidence="2" id="KW-0547">Nucleotide-binding</keyword>
<evidence type="ECO:0000256" key="2">
    <source>
        <dbReference type="ARBA" id="ARBA00022741"/>
    </source>
</evidence>
<dbReference type="PANTHER" id="PTHR42781">
    <property type="entry name" value="SPERMIDINE/PUTRESCINE IMPORT ATP-BINDING PROTEIN POTA"/>
    <property type="match status" value="1"/>
</dbReference>
<feature type="domain" description="ABC transporter" evidence="4">
    <location>
        <begin position="4"/>
        <end position="232"/>
    </location>
</feature>
<dbReference type="GO" id="GO:0005524">
    <property type="term" value="F:ATP binding"/>
    <property type="evidence" value="ECO:0007669"/>
    <property type="project" value="UniProtKB-KW"/>
</dbReference>
<sequence length="319" mass="35961">MSDLTLSSLSKNYNSDRKALIKTDLFFKHGVRTALVGETGSGKSTLLKLMAGLEQPDDGEVLIGNERVEGAHERLIAGHKDIAYLSQHYQLPKFITVEEYLFDEYSFSEEDLNQIYAACQLKDLRLRITQELSGGEKQRVALAKQLLKKPKWLLLDEPFSNLDYAHKRIIKNALDAIENLLGTSLILVAHEPTDILPWAERIIVLKNGQVIQDDETKTVYYDPINEYVASLLGAYNLINPSLLKTNGTSFKENLIVRPDKIAIKEKVDEGLAGKVIMNKFLGNYAEVVVQVDKELIIVSSKMSYQLGDIVSLKFEDFKK</sequence>
<dbReference type="PANTHER" id="PTHR42781:SF4">
    <property type="entry name" value="SPERMIDINE_PUTRESCINE IMPORT ATP-BINDING PROTEIN POTA"/>
    <property type="match status" value="1"/>
</dbReference>
<dbReference type="InterPro" id="IPR050093">
    <property type="entry name" value="ABC_SmlMolc_Importer"/>
</dbReference>
<dbReference type="Gene3D" id="3.40.50.300">
    <property type="entry name" value="P-loop containing nucleotide triphosphate hydrolases"/>
    <property type="match status" value="1"/>
</dbReference>
<evidence type="ECO:0000256" key="1">
    <source>
        <dbReference type="ARBA" id="ARBA00022448"/>
    </source>
</evidence>
<dbReference type="RefSeq" id="WP_205720986.1">
    <property type="nucleotide sequence ID" value="NZ_CP070608.1"/>
</dbReference>
<keyword evidence="1" id="KW-0813">Transport</keyword>
<evidence type="ECO:0000256" key="3">
    <source>
        <dbReference type="ARBA" id="ARBA00022840"/>
    </source>
</evidence>
<protein>
    <submittedName>
        <fullName evidence="5">ABC transporter ATP-binding protein</fullName>
    </submittedName>
</protein>